<proteinExistence type="predicted"/>
<name>A0A1J5PF77_9ZZZZ</name>
<comment type="caution">
    <text evidence="2">The sequence shown here is derived from an EMBL/GenBank/DDBJ whole genome shotgun (WGS) entry which is preliminary data.</text>
</comment>
<gene>
    <name evidence="2" type="ORF">GALL_489680</name>
</gene>
<protein>
    <submittedName>
        <fullName evidence="2">Uncharacterized protein</fullName>
    </submittedName>
</protein>
<organism evidence="2">
    <name type="scientific">mine drainage metagenome</name>
    <dbReference type="NCBI Taxonomy" id="410659"/>
    <lineage>
        <taxon>unclassified sequences</taxon>
        <taxon>metagenomes</taxon>
        <taxon>ecological metagenomes</taxon>
    </lineage>
</organism>
<sequence length="103" mass="11209">MKPIMARYPSMPRRSEVGHDLARHTARRRIVLPRRFKSIAHRLLSEAPGLNPLEGFGYDCGNIEKAYPSVKKCGDSDLIGRVQHRRSGAAGGQGAGAATNNGQ</sequence>
<evidence type="ECO:0000313" key="2">
    <source>
        <dbReference type="EMBL" id="OIQ69432.1"/>
    </source>
</evidence>
<dbReference type="EMBL" id="MLJW01004731">
    <property type="protein sequence ID" value="OIQ69432.1"/>
    <property type="molecule type" value="Genomic_DNA"/>
</dbReference>
<accession>A0A1J5PF77</accession>
<reference evidence="2" key="1">
    <citation type="submission" date="2016-10" db="EMBL/GenBank/DDBJ databases">
        <title>Sequence of Gallionella enrichment culture.</title>
        <authorList>
            <person name="Poehlein A."/>
            <person name="Muehling M."/>
            <person name="Daniel R."/>
        </authorList>
    </citation>
    <scope>NUCLEOTIDE SEQUENCE</scope>
</reference>
<feature type="region of interest" description="Disordered" evidence="1">
    <location>
        <begin position="84"/>
        <end position="103"/>
    </location>
</feature>
<dbReference type="AlphaFoldDB" id="A0A1J5PF77"/>
<evidence type="ECO:0000256" key="1">
    <source>
        <dbReference type="SAM" id="MobiDB-lite"/>
    </source>
</evidence>
<feature type="region of interest" description="Disordered" evidence="1">
    <location>
        <begin position="1"/>
        <end position="21"/>
    </location>
</feature>